<dbReference type="Pfam" id="PF00395">
    <property type="entry name" value="SLH"/>
    <property type="match status" value="3"/>
</dbReference>
<keyword evidence="1" id="KW-0175">Coiled coil</keyword>
<keyword evidence="2" id="KW-0732">Signal</keyword>
<dbReference type="InterPro" id="IPR001119">
    <property type="entry name" value="SLH_dom"/>
</dbReference>
<dbReference type="Pfam" id="PF17936">
    <property type="entry name" value="Big_6"/>
    <property type="match status" value="1"/>
</dbReference>
<gene>
    <name evidence="4" type="primary">sap_1</name>
    <name evidence="4" type="ORF">NCTC13149_01652</name>
</gene>
<dbReference type="InterPro" id="IPR059115">
    <property type="entry name" value="Rib"/>
</dbReference>
<dbReference type="EMBL" id="UGSZ01000001">
    <property type="protein sequence ID" value="SUB57795.1"/>
    <property type="molecule type" value="Genomic_DNA"/>
</dbReference>
<evidence type="ECO:0000256" key="2">
    <source>
        <dbReference type="SAM" id="SignalP"/>
    </source>
</evidence>
<dbReference type="Pfam" id="PF08428">
    <property type="entry name" value="Rib"/>
    <property type="match status" value="1"/>
</dbReference>
<name>A0A379C7W8_9FIRM</name>
<reference evidence="4 5" key="1">
    <citation type="submission" date="2018-06" db="EMBL/GenBank/DDBJ databases">
        <authorList>
            <consortium name="Pathogen Informatics"/>
            <person name="Doyle S."/>
        </authorList>
    </citation>
    <scope>NUCLEOTIDE SEQUENCE [LARGE SCALE GENOMIC DNA]</scope>
    <source>
        <strain evidence="4 5">NCTC13149</strain>
    </source>
</reference>
<feature type="signal peptide" evidence="2">
    <location>
        <begin position="1"/>
        <end position="27"/>
    </location>
</feature>
<dbReference type="Proteomes" id="UP000255517">
    <property type="component" value="Unassembled WGS sequence"/>
</dbReference>
<dbReference type="PANTHER" id="PTHR43308">
    <property type="entry name" value="OUTER MEMBRANE PROTEIN ALPHA-RELATED"/>
    <property type="match status" value="1"/>
</dbReference>
<proteinExistence type="predicted"/>
<dbReference type="InterPro" id="IPR041498">
    <property type="entry name" value="Big_6"/>
</dbReference>
<dbReference type="InterPro" id="IPR051465">
    <property type="entry name" value="Cell_Envelope_Struct_Comp"/>
</dbReference>
<accession>A0A379C7W8</accession>
<evidence type="ECO:0000313" key="4">
    <source>
        <dbReference type="EMBL" id="SUB57795.1"/>
    </source>
</evidence>
<dbReference type="AlphaFoldDB" id="A0A379C7W8"/>
<evidence type="ECO:0000256" key="1">
    <source>
        <dbReference type="SAM" id="Coils"/>
    </source>
</evidence>
<dbReference type="STRING" id="1122949.GCA_000378725_01356"/>
<feature type="chain" id="PRO_5016813092" evidence="2">
    <location>
        <begin position="28"/>
        <end position="868"/>
    </location>
</feature>
<evidence type="ECO:0000259" key="3">
    <source>
        <dbReference type="PROSITE" id="PS51272"/>
    </source>
</evidence>
<evidence type="ECO:0000313" key="5">
    <source>
        <dbReference type="Proteomes" id="UP000255517"/>
    </source>
</evidence>
<feature type="domain" description="SLH" evidence="3">
    <location>
        <begin position="702"/>
        <end position="765"/>
    </location>
</feature>
<dbReference type="RefSeq" id="WP_019035030.1">
    <property type="nucleotide sequence ID" value="NZ_CAMUOS010000006.1"/>
</dbReference>
<protein>
    <submittedName>
        <fullName evidence="4">Surface layer protein</fullName>
    </submittedName>
</protein>
<sequence length="868" mass="95937">MKTYRKRFMASTLALLMTVSIPLSALAAENAGTENNGLEISQELNEQPVSGPLGAPADPATPSEEDIKNAKDALDGAIKAAEDYQKTDDYKNSKVDKTTLENAIQAAKNARAALEGTPSKQEVDTIPGVVNALNNSLQDLQAKVTEEKAKDALKKAKEELEQAINDAETFKSDEKYTKGLEADKTEFDNALAAAKTAKDAADASVDSLNAAKTRLVGAQEKLKNAQPQQKEADKFIPQTKALEVEKGNAVDIKTGLLNAPNDATVNVKKDVDTLKAGLQIGVLTVKFNDNSTKDVNITVSVTEKTPVPSPTLVISGQKVSSKGYVSGYVKADGLLVSGVSVSFYTNDGVFVAKGNTDANGYFEFYVGTEYYNYYYDGYYNGYYNGHKVYYDSIYGYYYKNSNNDRVYLNDYYWYGKDYRCGKSGYLLAEKSLYTTSEKAYVKGSCDYNNYYWQGSYDNKYYDYRVYPTSVSRTTSYVKGYLPNEKGRTVSVYSNDYYNDGYYNDGYYDSYGNWRYYNYYNGYYNRYYRNSNYYLGSATVDSDGYFTIYFNRSVPTSESLYYYVDGYKDGRYATVPSVSQAEAGTMFIKGKAGSYASIRVEDAKGTKIGSTTANSDGEFTCYLDRKLSLGETIKVIASESSKYDSQTTYKVVDTSLSGQTYSRISYIKGYPDGTFKPSNNVTRAEAAQMFATLLNGGTSFGTSTVTKFTDANNKWYSPAVSYIAGKGLLSGYSDGTFKPDADITRAEFAQMISGYLKAGYAGSANFKDVKGHWASDAIDKVFGNKAVEGYPDGTFKPNKTLTRAEAVTVLNAVFNRYTTSNSLNNVSSANLKNYSDISSSHWAYYQILDASNAHVSQKVTSTSNEEVWK</sequence>
<dbReference type="PROSITE" id="PS51272">
    <property type="entry name" value="SLH"/>
    <property type="match status" value="3"/>
</dbReference>
<feature type="domain" description="SLH" evidence="3">
    <location>
        <begin position="638"/>
        <end position="698"/>
    </location>
</feature>
<dbReference type="OrthoDB" id="1698971at2"/>
<feature type="coiled-coil region" evidence="1">
    <location>
        <begin position="67"/>
        <end position="173"/>
    </location>
</feature>
<dbReference type="Gene3D" id="1.20.120.1850">
    <property type="entry name" value="Ebh helix bundles repeating unit (S and A modules)"/>
    <property type="match status" value="1"/>
</dbReference>
<organism evidence="4 5">
    <name type="scientific">Peptoniphilus lacrimalis</name>
    <dbReference type="NCBI Taxonomy" id="33031"/>
    <lineage>
        <taxon>Bacteria</taxon>
        <taxon>Bacillati</taxon>
        <taxon>Bacillota</taxon>
        <taxon>Tissierellia</taxon>
        <taxon>Tissierellales</taxon>
        <taxon>Peptoniphilaceae</taxon>
        <taxon>Peptoniphilus</taxon>
    </lineage>
</organism>
<feature type="domain" description="SLH" evidence="3">
    <location>
        <begin position="766"/>
        <end position="823"/>
    </location>
</feature>